<dbReference type="InterPro" id="IPR011006">
    <property type="entry name" value="CheY-like_superfamily"/>
</dbReference>
<dbReference type="InterPro" id="IPR016032">
    <property type="entry name" value="Sig_transdc_resp-reg_C-effctor"/>
</dbReference>
<dbReference type="AlphaFoldDB" id="A0A6J6H4W1"/>
<dbReference type="InterPro" id="IPR001789">
    <property type="entry name" value="Sig_transdc_resp-reg_receiver"/>
</dbReference>
<dbReference type="InterPro" id="IPR039420">
    <property type="entry name" value="WalR-like"/>
</dbReference>
<reference evidence="5" key="1">
    <citation type="submission" date="2020-05" db="EMBL/GenBank/DDBJ databases">
        <authorList>
            <person name="Chiriac C."/>
            <person name="Salcher M."/>
            <person name="Ghai R."/>
            <person name="Kavagutti S V."/>
        </authorList>
    </citation>
    <scope>NUCLEOTIDE SEQUENCE</scope>
</reference>
<dbReference type="CDD" id="cd06170">
    <property type="entry name" value="LuxR_C_like"/>
    <property type="match status" value="1"/>
</dbReference>
<dbReference type="InterPro" id="IPR000792">
    <property type="entry name" value="Tscrpt_reg_LuxR_C"/>
</dbReference>
<accession>A0A6J6H4W1</accession>
<dbReference type="SMART" id="SM00421">
    <property type="entry name" value="HTH_LUXR"/>
    <property type="match status" value="1"/>
</dbReference>
<name>A0A6J6H4W1_9ZZZZ</name>
<dbReference type="SUPFAM" id="SSF46894">
    <property type="entry name" value="C-terminal effector domain of the bipartite response regulators"/>
    <property type="match status" value="1"/>
</dbReference>
<feature type="domain" description="Response regulatory" evidence="4">
    <location>
        <begin position="4"/>
        <end position="119"/>
    </location>
</feature>
<dbReference type="PRINTS" id="PR00038">
    <property type="entry name" value="HTHLUXR"/>
</dbReference>
<dbReference type="PANTHER" id="PTHR43214:SF42">
    <property type="entry name" value="TRANSCRIPTIONAL REGULATORY PROTEIN DESR"/>
    <property type="match status" value="1"/>
</dbReference>
<dbReference type="PROSITE" id="PS50110">
    <property type="entry name" value="RESPONSE_REGULATORY"/>
    <property type="match status" value="1"/>
</dbReference>
<dbReference type="Pfam" id="PF00196">
    <property type="entry name" value="GerE"/>
    <property type="match status" value="1"/>
</dbReference>
<dbReference type="Gene3D" id="3.40.50.2300">
    <property type="match status" value="1"/>
</dbReference>
<evidence type="ECO:0000259" key="4">
    <source>
        <dbReference type="PROSITE" id="PS50110"/>
    </source>
</evidence>
<proteinExistence type="predicted"/>
<organism evidence="5">
    <name type="scientific">freshwater metagenome</name>
    <dbReference type="NCBI Taxonomy" id="449393"/>
    <lineage>
        <taxon>unclassified sequences</taxon>
        <taxon>metagenomes</taxon>
        <taxon>ecological metagenomes</taxon>
    </lineage>
</organism>
<feature type="domain" description="HTH luxR-type" evidence="3">
    <location>
        <begin position="136"/>
        <end position="201"/>
    </location>
</feature>
<dbReference type="EMBL" id="CAEZUS010000058">
    <property type="protein sequence ID" value="CAB4607700.1"/>
    <property type="molecule type" value="Genomic_DNA"/>
</dbReference>
<keyword evidence="2" id="KW-0238">DNA-binding</keyword>
<dbReference type="InterPro" id="IPR058245">
    <property type="entry name" value="NreC/VraR/RcsB-like_REC"/>
</dbReference>
<dbReference type="GO" id="GO:0006355">
    <property type="term" value="P:regulation of DNA-templated transcription"/>
    <property type="evidence" value="ECO:0007669"/>
    <property type="project" value="InterPro"/>
</dbReference>
<dbReference type="SUPFAM" id="SSF52172">
    <property type="entry name" value="CheY-like"/>
    <property type="match status" value="1"/>
</dbReference>
<evidence type="ECO:0000256" key="1">
    <source>
        <dbReference type="ARBA" id="ARBA00022553"/>
    </source>
</evidence>
<dbReference type="GO" id="GO:0000160">
    <property type="term" value="P:phosphorelay signal transduction system"/>
    <property type="evidence" value="ECO:0007669"/>
    <property type="project" value="InterPro"/>
</dbReference>
<gene>
    <name evidence="5" type="ORF">UFOPK1852_00500</name>
</gene>
<sequence>MNRRVLIIDDHPIVRAGLQTALINANFVVCAHAASKSEAIAQIAHTNPNLILLDLNLPDGSGFEVANWVREISDEIGIVILTLNDSPELLLAALSAQVSGFVLKSAPISEVIATLERALITPLSFTASGLHKALKAKERLPNLSSREFEVLTILATGKSTKEIARQLYLGEPTIKTHLANIYRKLEVNNRISAVTVARDNSWLSE</sequence>
<keyword evidence="1" id="KW-0597">Phosphoprotein</keyword>
<dbReference type="CDD" id="cd17535">
    <property type="entry name" value="REC_NarL-like"/>
    <property type="match status" value="1"/>
</dbReference>
<evidence type="ECO:0000313" key="5">
    <source>
        <dbReference type="EMBL" id="CAB4607700.1"/>
    </source>
</evidence>
<dbReference type="SMART" id="SM00448">
    <property type="entry name" value="REC"/>
    <property type="match status" value="1"/>
</dbReference>
<dbReference type="GO" id="GO:0003677">
    <property type="term" value="F:DNA binding"/>
    <property type="evidence" value="ECO:0007669"/>
    <property type="project" value="UniProtKB-KW"/>
</dbReference>
<dbReference type="PROSITE" id="PS50043">
    <property type="entry name" value="HTH_LUXR_2"/>
    <property type="match status" value="1"/>
</dbReference>
<dbReference type="PROSITE" id="PS00622">
    <property type="entry name" value="HTH_LUXR_1"/>
    <property type="match status" value="1"/>
</dbReference>
<protein>
    <submittedName>
        <fullName evidence="5">Unannotated protein</fullName>
    </submittedName>
</protein>
<dbReference type="Pfam" id="PF00072">
    <property type="entry name" value="Response_reg"/>
    <property type="match status" value="1"/>
</dbReference>
<evidence type="ECO:0000256" key="2">
    <source>
        <dbReference type="ARBA" id="ARBA00023125"/>
    </source>
</evidence>
<dbReference type="PANTHER" id="PTHR43214">
    <property type="entry name" value="TWO-COMPONENT RESPONSE REGULATOR"/>
    <property type="match status" value="1"/>
</dbReference>
<evidence type="ECO:0000259" key="3">
    <source>
        <dbReference type="PROSITE" id="PS50043"/>
    </source>
</evidence>